<dbReference type="GO" id="GO:0005576">
    <property type="term" value="C:extracellular region"/>
    <property type="evidence" value="ECO:0007669"/>
    <property type="project" value="UniProtKB-SubCell"/>
</dbReference>
<evidence type="ECO:0000256" key="2">
    <source>
        <dbReference type="ARBA" id="ARBA00022525"/>
    </source>
</evidence>
<proteinExistence type="predicted"/>
<dbReference type="PROSITE" id="PS51257">
    <property type="entry name" value="PROKAR_LIPOPROTEIN"/>
    <property type="match status" value="1"/>
</dbReference>
<dbReference type="AlphaFoldDB" id="A0A0C9SEM1"/>
<evidence type="ECO:0000313" key="5">
    <source>
        <dbReference type="EMBL" id="JAI17927.1"/>
    </source>
</evidence>
<organism evidence="4">
    <name type="scientific">Conus tribblei</name>
    <name type="common">Tribble's cone</name>
    <name type="synonym">Splinoconus tribblei</name>
    <dbReference type="NCBI Taxonomy" id="101761"/>
    <lineage>
        <taxon>Eukaryota</taxon>
        <taxon>Metazoa</taxon>
        <taxon>Spiralia</taxon>
        <taxon>Lophotrochozoa</taxon>
        <taxon>Mollusca</taxon>
        <taxon>Gastropoda</taxon>
        <taxon>Caenogastropoda</taxon>
        <taxon>Neogastropoda</taxon>
        <taxon>Conoidea</taxon>
        <taxon>Conidae</taxon>
        <taxon>Conus</taxon>
        <taxon>Splinoconus</taxon>
    </lineage>
</organism>
<dbReference type="Pfam" id="PF02950">
    <property type="entry name" value="Conotoxin"/>
    <property type="match status" value="1"/>
</dbReference>
<feature type="signal peptide" evidence="3">
    <location>
        <begin position="1"/>
        <end position="21"/>
    </location>
</feature>
<dbReference type="InterPro" id="IPR004214">
    <property type="entry name" value="Conotoxin"/>
</dbReference>
<sequence>MKPTCMLIAVLFLTACPLIIGDLSEGKQEYRAVRLRDLMRNSKGSRSRTCRKEGEACPSYVRCCPDLKCCGFKGGSCFKRDPGC</sequence>
<evidence type="ECO:0000256" key="3">
    <source>
        <dbReference type="SAM" id="SignalP"/>
    </source>
</evidence>
<evidence type="ECO:0000313" key="4">
    <source>
        <dbReference type="EMBL" id="JAG92792.1"/>
    </source>
</evidence>
<feature type="chain" id="PRO_5014019765" evidence="3">
    <location>
        <begin position="22"/>
        <end position="84"/>
    </location>
</feature>
<protein>
    <submittedName>
        <fullName evidence="4">Ctr_23_T conopeptide</fullName>
    </submittedName>
    <submittedName>
        <fullName evidence="5">Ctr_O1_1 conopeptide</fullName>
    </submittedName>
</protein>
<dbReference type="EMBL" id="GCVM01000062">
    <property type="protein sequence ID" value="JAI17927.1"/>
    <property type="molecule type" value="Transcribed_RNA"/>
</dbReference>
<dbReference type="GO" id="GO:0008200">
    <property type="term" value="F:ion channel inhibitor activity"/>
    <property type="evidence" value="ECO:0007669"/>
    <property type="project" value="InterPro"/>
</dbReference>
<reference evidence="4" key="1">
    <citation type="journal article" date="2015" name="Mar. Biotechnol.">
        <title>High conopeptide diversity in Conus tribblei revealed through analysis of venom duct transcriptome using two high-throughput sequencing platforms.</title>
        <authorList>
            <person name="Barghi N."/>
            <person name="Concepcion G.P."/>
            <person name="Olivera B.M."/>
            <person name="Lluisma A.O."/>
        </authorList>
    </citation>
    <scope>NUCLEOTIDE SEQUENCE</scope>
    <source>
        <tissue evidence="4">Venom duct</tissue>
    </source>
</reference>
<reference evidence="5" key="2">
    <citation type="submission" date="2015-04" db="EMBL/GenBank/DDBJ databases">
        <authorList>
            <person name="Syromyatnikov M.Y."/>
            <person name="Popov V.N."/>
        </authorList>
    </citation>
    <scope>NUCLEOTIDE SEQUENCE</scope>
    <source>
        <tissue evidence="5">Venom duct</tissue>
    </source>
</reference>
<name>A0A0C9SEM1_CONTD</name>
<dbReference type="EMBL" id="GCJM01000086">
    <property type="protein sequence ID" value="JAG92792.1"/>
    <property type="molecule type" value="Transcribed_RNA"/>
</dbReference>
<keyword evidence="3" id="KW-0732">Signal</keyword>
<comment type="subcellular location">
    <subcellularLocation>
        <location evidence="1">Secreted</location>
    </subcellularLocation>
</comment>
<accession>A0A0C9SEM1</accession>
<keyword evidence="2" id="KW-0964">Secreted</keyword>
<evidence type="ECO:0000256" key="1">
    <source>
        <dbReference type="ARBA" id="ARBA00004613"/>
    </source>
</evidence>